<evidence type="ECO:0000313" key="2">
    <source>
        <dbReference type="Proteomes" id="UP000324222"/>
    </source>
</evidence>
<sequence length="143" mass="15650">MNETDWYEGVCVGLTPDHLCNVGTQCSLHIKTVQQQYCTAHLATHPLVPTDISPSSVDIPEGDSATSTSVRCEAQPAVMPTPRRAASFRMSLFMEHPAVFSVFLFPQQPQIIFVPGKRNIDARETTHLPACRTVLMSAASCCC</sequence>
<dbReference type="Proteomes" id="UP000324222">
    <property type="component" value="Unassembled WGS sequence"/>
</dbReference>
<dbReference type="EMBL" id="VSRR010001926">
    <property type="protein sequence ID" value="MPC28514.1"/>
    <property type="molecule type" value="Genomic_DNA"/>
</dbReference>
<comment type="caution">
    <text evidence="1">The sequence shown here is derived from an EMBL/GenBank/DDBJ whole genome shotgun (WGS) entry which is preliminary data.</text>
</comment>
<protein>
    <submittedName>
        <fullName evidence="1">Uncharacterized protein</fullName>
    </submittedName>
</protein>
<name>A0A5B7E6X0_PORTR</name>
<evidence type="ECO:0000313" key="1">
    <source>
        <dbReference type="EMBL" id="MPC28514.1"/>
    </source>
</evidence>
<gene>
    <name evidence="1" type="ORF">E2C01_021719</name>
</gene>
<proteinExistence type="predicted"/>
<accession>A0A5B7E6X0</accession>
<reference evidence="1 2" key="1">
    <citation type="submission" date="2019-05" db="EMBL/GenBank/DDBJ databases">
        <title>Another draft genome of Portunus trituberculatus and its Hox gene families provides insights of decapod evolution.</title>
        <authorList>
            <person name="Jeong J.-H."/>
            <person name="Song I."/>
            <person name="Kim S."/>
            <person name="Choi T."/>
            <person name="Kim D."/>
            <person name="Ryu S."/>
            <person name="Kim W."/>
        </authorList>
    </citation>
    <scope>NUCLEOTIDE SEQUENCE [LARGE SCALE GENOMIC DNA]</scope>
    <source>
        <tissue evidence="1">Muscle</tissue>
    </source>
</reference>
<dbReference type="AlphaFoldDB" id="A0A5B7E6X0"/>
<keyword evidence="2" id="KW-1185">Reference proteome</keyword>
<organism evidence="1 2">
    <name type="scientific">Portunus trituberculatus</name>
    <name type="common">Swimming crab</name>
    <name type="synonym">Neptunus trituberculatus</name>
    <dbReference type="NCBI Taxonomy" id="210409"/>
    <lineage>
        <taxon>Eukaryota</taxon>
        <taxon>Metazoa</taxon>
        <taxon>Ecdysozoa</taxon>
        <taxon>Arthropoda</taxon>
        <taxon>Crustacea</taxon>
        <taxon>Multicrustacea</taxon>
        <taxon>Malacostraca</taxon>
        <taxon>Eumalacostraca</taxon>
        <taxon>Eucarida</taxon>
        <taxon>Decapoda</taxon>
        <taxon>Pleocyemata</taxon>
        <taxon>Brachyura</taxon>
        <taxon>Eubrachyura</taxon>
        <taxon>Portunoidea</taxon>
        <taxon>Portunidae</taxon>
        <taxon>Portuninae</taxon>
        <taxon>Portunus</taxon>
    </lineage>
</organism>